<protein>
    <submittedName>
        <fullName evidence="1">Uncharacterized protein</fullName>
    </submittedName>
</protein>
<sequence>MYPEFHSQELIERVDYFILNAEAQDLFHIHKSLFDFLTPYLLNDDRTAALLCGFSGKRLGLSVGRDFHSTLLFKKNGFDVLWGISRSCPVFEIVSREAYRDGVLHRVDPVKLIILRKVRVKHLPMLARWALPHWHLLVDLSFFQKLLSHQDEVESWMSSELTELGY</sequence>
<evidence type="ECO:0000313" key="2">
    <source>
        <dbReference type="Proteomes" id="UP000177876"/>
    </source>
</evidence>
<dbReference type="EMBL" id="MELK01000049">
    <property type="protein sequence ID" value="OFW56093.1"/>
    <property type="molecule type" value="Genomic_DNA"/>
</dbReference>
<evidence type="ECO:0000313" key="1">
    <source>
        <dbReference type="EMBL" id="OFW56093.1"/>
    </source>
</evidence>
<name>A0A1F2WGV1_9ACTN</name>
<dbReference type="STRING" id="1797197.A2Y75_00790"/>
<dbReference type="Proteomes" id="UP000177876">
    <property type="component" value="Unassembled WGS sequence"/>
</dbReference>
<organism evidence="1 2">
    <name type="scientific">Candidatus Solincola sediminis</name>
    <dbReference type="NCBI Taxonomy" id="1797199"/>
    <lineage>
        <taxon>Bacteria</taxon>
        <taxon>Bacillati</taxon>
        <taxon>Actinomycetota</taxon>
        <taxon>Candidatus Geothermincolia</taxon>
        <taxon>Candidatus Geothermincolales</taxon>
        <taxon>Candidatus Geothermincolaceae</taxon>
        <taxon>Candidatus Solincola</taxon>
    </lineage>
</organism>
<reference evidence="1 2" key="1">
    <citation type="journal article" date="2016" name="Nat. Commun.">
        <title>Thousands of microbial genomes shed light on interconnected biogeochemical processes in an aquifer system.</title>
        <authorList>
            <person name="Anantharaman K."/>
            <person name="Brown C.T."/>
            <person name="Hug L.A."/>
            <person name="Sharon I."/>
            <person name="Castelle C.J."/>
            <person name="Probst A.J."/>
            <person name="Thomas B.C."/>
            <person name="Singh A."/>
            <person name="Wilkins M.J."/>
            <person name="Karaoz U."/>
            <person name="Brodie E.L."/>
            <person name="Williams K.H."/>
            <person name="Hubbard S.S."/>
            <person name="Banfield J.F."/>
        </authorList>
    </citation>
    <scope>NUCLEOTIDE SEQUENCE [LARGE SCALE GENOMIC DNA]</scope>
</reference>
<comment type="caution">
    <text evidence="1">The sequence shown here is derived from an EMBL/GenBank/DDBJ whole genome shotgun (WGS) entry which is preliminary data.</text>
</comment>
<gene>
    <name evidence="1" type="ORF">A2Y75_00790</name>
</gene>
<proteinExistence type="predicted"/>
<accession>A0A1F2WGV1</accession>
<dbReference type="AlphaFoldDB" id="A0A1F2WGV1"/>